<reference evidence="1 2" key="1">
    <citation type="journal article" date="2014" name="Int. J. Syst. Evol. Microbiol.">
        <title>Complete genome sequence of Corynebacterium casei LMG S-19264T (=DSM 44701T), isolated from a smear-ripened cheese.</title>
        <authorList>
            <consortium name="US DOE Joint Genome Institute (JGI-PGF)"/>
            <person name="Walter F."/>
            <person name="Albersmeier A."/>
            <person name="Kalinowski J."/>
            <person name="Ruckert C."/>
        </authorList>
    </citation>
    <scope>NUCLEOTIDE SEQUENCE [LARGE SCALE GENOMIC DNA]</scope>
    <source>
        <strain evidence="1 2">IBRC-M 10912</strain>
    </source>
</reference>
<dbReference type="EMBL" id="JBHSDJ010000119">
    <property type="protein sequence ID" value="MFC4248296.1"/>
    <property type="molecule type" value="Genomic_DNA"/>
</dbReference>
<evidence type="ECO:0000313" key="1">
    <source>
        <dbReference type="EMBL" id="MFC4248296.1"/>
    </source>
</evidence>
<accession>A0ABD5P2X5</accession>
<dbReference type="Proteomes" id="UP001595821">
    <property type="component" value="Unassembled WGS sequence"/>
</dbReference>
<dbReference type="AlphaFoldDB" id="A0ABD5P2X5"/>
<gene>
    <name evidence="1" type="ORF">ACFOZ7_15380</name>
</gene>
<dbReference type="Pfam" id="PF25212">
    <property type="entry name" value="HVO_A0114"/>
    <property type="match status" value="1"/>
</dbReference>
<protein>
    <recommendedName>
        <fullName evidence="3">Transcriptional regulator</fullName>
    </recommendedName>
</protein>
<dbReference type="GeneID" id="71856578"/>
<organism evidence="1 2">
    <name type="scientific">Natribaculum luteum</name>
    <dbReference type="NCBI Taxonomy" id="1586232"/>
    <lineage>
        <taxon>Archaea</taxon>
        <taxon>Methanobacteriati</taxon>
        <taxon>Methanobacteriota</taxon>
        <taxon>Stenosarchaea group</taxon>
        <taxon>Halobacteria</taxon>
        <taxon>Halobacteriales</taxon>
        <taxon>Natrialbaceae</taxon>
        <taxon>Natribaculum</taxon>
    </lineage>
</organism>
<comment type="caution">
    <text evidence="1">The sequence shown here is derived from an EMBL/GenBank/DDBJ whole genome shotgun (WGS) entry which is preliminary data.</text>
</comment>
<dbReference type="RefSeq" id="WP_246976878.1">
    <property type="nucleotide sequence ID" value="NZ_CP095399.1"/>
</dbReference>
<proteinExistence type="predicted"/>
<evidence type="ECO:0008006" key="3">
    <source>
        <dbReference type="Google" id="ProtNLM"/>
    </source>
</evidence>
<sequence length="149" mass="16651">MNDTTPPLHPMEREQLRAESTLVVTVKSSSEFHDDVTDGIKALERGDAVDTPPTLSFTSYDDLMETLTPRVLDLIEAIRQEEPSSINETARVVDRDVKNVHEELSRLAQLGITFFEEEGQSKRPVVWFDELVINLPFDPETGDTAAAAP</sequence>
<name>A0ABD5P2X5_9EURY</name>
<evidence type="ECO:0000313" key="2">
    <source>
        <dbReference type="Proteomes" id="UP001595821"/>
    </source>
</evidence>